<organism evidence="2 3">
    <name type="scientific">Didymodactylos carnosus</name>
    <dbReference type="NCBI Taxonomy" id="1234261"/>
    <lineage>
        <taxon>Eukaryota</taxon>
        <taxon>Metazoa</taxon>
        <taxon>Spiralia</taxon>
        <taxon>Gnathifera</taxon>
        <taxon>Rotifera</taxon>
        <taxon>Eurotatoria</taxon>
        <taxon>Bdelloidea</taxon>
        <taxon>Philodinida</taxon>
        <taxon>Philodinidae</taxon>
        <taxon>Didymodactylos</taxon>
    </lineage>
</organism>
<evidence type="ECO:0000256" key="1">
    <source>
        <dbReference type="SAM" id="MobiDB-lite"/>
    </source>
</evidence>
<proteinExistence type="predicted"/>
<feature type="compositionally biased region" description="Basic residues" evidence="1">
    <location>
        <begin position="81"/>
        <end position="92"/>
    </location>
</feature>
<reference evidence="2" key="1">
    <citation type="submission" date="2021-02" db="EMBL/GenBank/DDBJ databases">
        <authorList>
            <person name="Nowell W R."/>
        </authorList>
    </citation>
    <scope>NUCLEOTIDE SEQUENCE</scope>
</reference>
<accession>A0A8S2XA04</accession>
<feature type="non-terminal residue" evidence="2">
    <location>
        <position position="127"/>
    </location>
</feature>
<feature type="non-terminal residue" evidence="2">
    <location>
        <position position="1"/>
    </location>
</feature>
<evidence type="ECO:0000313" key="3">
    <source>
        <dbReference type="Proteomes" id="UP000682733"/>
    </source>
</evidence>
<name>A0A8S2XA04_9BILA</name>
<dbReference type="Proteomes" id="UP000682733">
    <property type="component" value="Unassembled WGS sequence"/>
</dbReference>
<protein>
    <submittedName>
        <fullName evidence="2">Uncharacterized protein</fullName>
    </submittedName>
</protein>
<feature type="compositionally biased region" description="Low complexity" evidence="1">
    <location>
        <begin position="67"/>
        <end position="80"/>
    </location>
</feature>
<gene>
    <name evidence="2" type="ORF">TMI583_LOCUS47267</name>
</gene>
<evidence type="ECO:0000313" key="2">
    <source>
        <dbReference type="EMBL" id="CAF4483823.1"/>
    </source>
</evidence>
<comment type="caution">
    <text evidence="2">The sequence shown here is derived from an EMBL/GenBank/DDBJ whole genome shotgun (WGS) entry which is preliminary data.</text>
</comment>
<dbReference type="AlphaFoldDB" id="A0A8S2XA04"/>
<dbReference type="EMBL" id="CAJOBA010090850">
    <property type="protein sequence ID" value="CAF4483823.1"/>
    <property type="molecule type" value="Genomic_DNA"/>
</dbReference>
<sequence length="127" mass="14392">TFAPEIFLLEGRHEDYTQTPSASPSLSCASYLFGNRTQLTPSRLSNRHHSQSPLKPLIRPGLDNDWSTNHNGNHSTNNHQPHSRHQHRRSWTKHTQTGGSGKLIENMINSPKLIQMFLFLDADDVSP</sequence>
<feature type="region of interest" description="Disordered" evidence="1">
    <location>
        <begin position="41"/>
        <end position="103"/>
    </location>
</feature>